<dbReference type="Proteomes" id="UP001310890">
    <property type="component" value="Unassembled WGS sequence"/>
</dbReference>
<name>A0AAN7T790_9PEZI</name>
<dbReference type="GO" id="GO:0016491">
    <property type="term" value="F:oxidoreductase activity"/>
    <property type="evidence" value="ECO:0007669"/>
    <property type="project" value="InterPro"/>
</dbReference>
<proteinExistence type="predicted"/>
<accession>A0AAN7T790</accession>
<dbReference type="EMBL" id="JAVRRL010000178">
    <property type="protein sequence ID" value="KAK5105657.1"/>
    <property type="molecule type" value="Genomic_DNA"/>
</dbReference>
<protein>
    <recommendedName>
        <fullName evidence="1">FAD-binding 8 domain-containing protein</fullName>
    </recommendedName>
</protein>
<organism evidence="2 3">
    <name type="scientific">Meristemomyces frigidus</name>
    <dbReference type="NCBI Taxonomy" id="1508187"/>
    <lineage>
        <taxon>Eukaryota</taxon>
        <taxon>Fungi</taxon>
        <taxon>Dikarya</taxon>
        <taxon>Ascomycota</taxon>
        <taxon>Pezizomycotina</taxon>
        <taxon>Dothideomycetes</taxon>
        <taxon>Dothideomycetidae</taxon>
        <taxon>Mycosphaerellales</taxon>
        <taxon>Teratosphaeriaceae</taxon>
        <taxon>Meristemomyces</taxon>
    </lineage>
</organism>
<comment type="caution">
    <text evidence="2">The sequence shown here is derived from an EMBL/GenBank/DDBJ whole genome shotgun (WGS) entry which is preliminary data.</text>
</comment>
<dbReference type="AlphaFoldDB" id="A0AAN7T790"/>
<feature type="domain" description="FAD-binding 8" evidence="1">
    <location>
        <begin position="27"/>
        <end position="67"/>
    </location>
</feature>
<dbReference type="Pfam" id="PF08022">
    <property type="entry name" value="FAD_binding_8"/>
    <property type="match status" value="1"/>
</dbReference>
<reference evidence="2" key="1">
    <citation type="submission" date="2023-08" db="EMBL/GenBank/DDBJ databases">
        <title>Black Yeasts Isolated from many extreme environments.</title>
        <authorList>
            <person name="Coleine C."/>
            <person name="Stajich J.E."/>
            <person name="Selbmann L."/>
        </authorList>
    </citation>
    <scope>NUCLEOTIDE SEQUENCE</scope>
    <source>
        <strain evidence="2">CCFEE 5401</strain>
    </source>
</reference>
<evidence type="ECO:0000313" key="3">
    <source>
        <dbReference type="Proteomes" id="UP001310890"/>
    </source>
</evidence>
<evidence type="ECO:0000313" key="2">
    <source>
        <dbReference type="EMBL" id="KAK5105657.1"/>
    </source>
</evidence>
<evidence type="ECO:0000259" key="1">
    <source>
        <dbReference type="Pfam" id="PF08022"/>
    </source>
</evidence>
<sequence>MEASVEDAGNEWTRVTLPRKQVVSASTIEKSAPAFAISALATYYVNFPSVSKLQIHPFTAASSASAETGPVLLFRRGPERKTVKKTEKEFTWALATAAGRNTEEPPTMEVGVQLSREAKAREANIAIRSGLRVLMRLRSPVCIGRATFS</sequence>
<dbReference type="InterPro" id="IPR013112">
    <property type="entry name" value="FAD-bd_8"/>
</dbReference>
<gene>
    <name evidence="2" type="ORF">LTR62_002507</name>
</gene>